<feature type="region of interest" description="Disordered" evidence="1">
    <location>
        <begin position="908"/>
        <end position="938"/>
    </location>
</feature>
<protein>
    <submittedName>
        <fullName evidence="2">Uncharacterized protein</fullName>
    </submittedName>
</protein>
<gene>
    <name evidence="2" type="ORF">JI435_120830</name>
</gene>
<organism evidence="2 3">
    <name type="scientific">Phaeosphaeria nodorum (strain SN15 / ATCC MYA-4574 / FGSC 10173)</name>
    <name type="common">Glume blotch fungus</name>
    <name type="synonym">Parastagonospora nodorum</name>
    <dbReference type="NCBI Taxonomy" id="321614"/>
    <lineage>
        <taxon>Eukaryota</taxon>
        <taxon>Fungi</taxon>
        <taxon>Dikarya</taxon>
        <taxon>Ascomycota</taxon>
        <taxon>Pezizomycotina</taxon>
        <taxon>Dothideomycetes</taxon>
        <taxon>Pleosporomycetidae</taxon>
        <taxon>Pleosporales</taxon>
        <taxon>Pleosporineae</taxon>
        <taxon>Phaeosphaeriaceae</taxon>
        <taxon>Parastagonospora</taxon>
    </lineage>
</organism>
<dbReference type="VEuPathDB" id="FungiDB:JI435_120830"/>
<feature type="compositionally biased region" description="Polar residues" evidence="1">
    <location>
        <begin position="622"/>
        <end position="633"/>
    </location>
</feature>
<feature type="compositionally biased region" description="Polar residues" evidence="1">
    <location>
        <begin position="22"/>
        <end position="33"/>
    </location>
</feature>
<feature type="region of interest" description="Disordered" evidence="1">
    <location>
        <begin position="308"/>
        <end position="375"/>
    </location>
</feature>
<name>A0A7U2F9W9_PHANO</name>
<feature type="region of interest" description="Disordered" evidence="1">
    <location>
        <begin position="1255"/>
        <end position="1396"/>
    </location>
</feature>
<feature type="compositionally biased region" description="Polar residues" evidence="1">
    <location>
        <begin position="196"/>
        <end position="215"/>
    </location>
</feature>
<proteinExistence type="predicted"/>
<evidence type="ECO:0000256" key="1">
    <source>
        <dbReference type="SAM" id="MobiDB-lite"/>
    </source>
</evidence>
<feature type="compositionally biased region" description="Low complexity" evidence="1">
    <location>
        <begin position="89"/>
        <end position="106"/>
    </location>
</feature>
<feature type="compositionally biased region" description="Low complexity" evidence="1">
    <location>
        <begin position="727"/>
        <end position="759"/>
    </location>
</feature>
<feature type="compositionally biased region" description="Polar residues" evidence="1">
    <location>
        <begin position="160"/>
        <end position="171"/>
    </location>
</feature>
<feature type="compositionally biased region" description="Polar residues" evidence="1">
    <location>
        <begin position="1298"/>
        <end position="1356"/>
    </location>
</feature>
<feature type="compositionally biased region" description="Polar residues" evidence="1">
    <location>
        <begin position="811"/>
        <end position="828"/>
    </location>
</feature>
<feature type="compositionally biased region" description="Basic and acidic residues" evidence="1">
    <location>
        <begin position="1"/>
        <end position="10"/>
    </location>
</feature>
<feature type="compositionally biased region" description="Polar residues" evidence="1">
    <location>
        <begin position="1370"/>
        <end position="1396"/>
    </location>
</feature>
<feature type="compositionally biased region" description="Basic and acidic residues" evidence="1">
    <location>
        <begin position="589"/>
        <end position="605"/>
    </location>
</feature>
<feature type="region of interest" description="Disordered" evidence="1">
    <location>
        <begin position="549"/>
        <end position="776"/>
    </location>
</feature>
<feature type="compositionally biased region" description="Gly residues" evidence="1">
    <location>
        <begin position="66"/>
        <end position="75"/>
    </location>
</feature>
<feature type="region of interest" description="Disordered" evidence="1">
    <location>
        <begin position="466"/>
        <end position="487"/>
    </location>
</feature>
<feature type="compositionally biased region" description="Low complexity" evidence="1">
    <location>
        <begin position="1266"/>
        <end position="1276"/>
    </location>
</feature>
<feature type="compositionally biased region" description="Basic and acidic residues" evidence="1">
    <location>
        <begin position="798"/>
        <end position="810"/>
    </location>
</feature>
<accession>A0A7U2F9W9</accession>
<reference evidence="3" key="1">
    <citation type="journal article" date="2021" name="BMC Genomics">
        <title>Chromosome-level genome assembly and manually-curated proteome of model necrotroph Parastagonospora nodorum Sn15 reveals a genome-wide trove of candidate effector homologs, and redundancy of virulence-related functions within an accessory chromosome.</title>
        <authorList>
            <person name="Bertazzoni S."/>
            <person name="Jones D.A.B."/>
            <person name="Phan H.T."/>
            <person name="Tan K.-C."/>
            <person name="Hane J.K."/>
        </authorList>
    </citation>
    <scope>NUCLEOTIDE SEQUENCE [LARGE SCALE GENOMIC DNA]</scope>
    <source>
        <strain evidence="3">SN15 / ATCC MYA-4574 / FGSC 10173)</strain>
    </source>
</reference>
<dbReference type="EMBL" id="CP069034">
    <property type="protein sequence ID" value="QRD01411.1"/>
    <property type="molecule type" value="Genomic_DNA"/>
</dbReference>
<feature type="region of interest" description="Disordered" evidence="1">
    <location>
        <begin position="1"/>
        <end position="285"/>
    </location>
</feature>
<feature type="compositionally biased region" description="Basic and acidic residues" evidence="1">
    <location>
        <begin position="662"/>
        <end position="674"/>
    </location>
</feature>
<feature type="region of interest" description="Disordered" evidence="1">
    <location>
        <begin position="1460"/>
        <end position="1484"/>
    </location>
</feature>
<sequence>MQQVLGDRDPNGPPGGGGRGSRASNISAMSAGTSRVPVDPEAPRDKQNALPASIRAMTRGSIEMGNLGGALGDGIGDPSRASNRRHAPSRMSTASSQSAYSTQTNQHSRRRPPSSNAQREPMPPMPTVPQYFADTRPPATMPHGSSPMVPYPNYHDPDSQRASSITHSMQVQPPAIRAANSRSTGNLRGYEPTPRSHGSQSRYLHPGQQSASSQWFDRPGSNPRRAQTPVDQGYGYGYPSSLGRPRVPSDASMGYGDRGFDVPQQSNRGAPHYSYSMPGDQDVPPVPRIDSRYQQVRPMPLNMYASNEHVRVKRSVKGSASSGSTNVRTDSDPPSSDMAFPPTPRDGTPLNAFSRPPGIRMMTGSTTTTGGLRRPDSPEYYDGSEQWETNPHVKPEAELMPPHLNIRRRKRVETVNYNIPPKNVRSARSYKKSAETNALEHAGIAELPASPVGRPITRELVHQGLGASSTTGDVDSSISSPPMAGNTDTIHQAREEAAIRRMGDQLRNSAIPPAGYDVTQLSNLSQMDAGLIDSSTIDFAVRCSIPAMTESGQSKQDETNSASASTAPGSPEKNTDDGMSELLAGYQHTDTKQEDESMSDDEKAGSPKTMENNDSEKDSNHAQKSSGEQSFKSCTDAVESAALPESNKAAGVGEPGRAASSESRHAATDSDARSFRTHNNVVTPVFTNSMPPPRLPSSNLDVEVPAKQSMTGSSSPLQRIKKNFEASSFSSKLRGSSKLSMKQGSVSMSGSSSTLSTSQPPIVPPRESSASEEAQRVNQVSSFLMRAGLPFRRKNKKTTLEENTAVKDSVDNITGQPEQRSESMSLSETLTRPEELDNALTTEQAVVQQDSVPERPAVSDPVECPSPTNTLRVGLTLVPAIHHHSFSSPIAGILGTSSVYSPQDISLRGRTHSSPAGVPMSSEHNHRDSRSTTHLSWVGRKSLGVPPTSNSEPHLALPSVQEDTTTDLKYPVYRYNAPQRYLHDLKEDSHEDSSLNTSASNLKNSNFRFPPSTSFGIRTSVDDPGVLGCKSSMGSRRASVIEDVHGLPFLEFSEANLYDKFKSALPEDVRFSRSSARAQIDVPDGVVGLLDLVAPEKLQGPVNSAHQENLPRVSIQSPGVINFSRLRCRSSSEKLMAEIDRVSIPSITQLTQRVGEMFPSLSLVDHHEREESLGRTMEFPEEEEIMEHAMEEIHHVHPPSQKRSSARLRPVRGSSALMVVDDDVFEEISSKERLTGSMGDNCVGALEFEVQVGEAGTRAKGKGKTTTRTLSRPLSTVDELQVPSPAVLHPRTAHDQSLRTSIDSALSSLTRSPRSFVSTPTATETRPWNSDKNYPWSTSTNPSVDISLPPQTSLKQSPRPGPSHLRNALSDATSSTFTSVHTPTHSRYGNASGSNANRQVHRLSIFGRSGDQVHAVGERYPTSALSPPTAIFRDNLSSCDISDDEEFATSRKPNRLTLRKRFSSAARNTTRGHTSPRAARSKVNPAEIVSPAQENENSSSTLQDLVGEARAFTSNRHTFRDAQGMPIGAYHRHRIVDSIKRWWHKGGELIRTISRRGNDQQDVVPARD</sequence>
<feature type="compositionally biased region" description="Polar residues" evidence="1">
    <location>
        <begin position="550"/>
        <end position="568"/>
    </location>
</feature>
<feature type="region of interest" description="Disordered" evidence="1">
    <location>
        <begin position="795"/>
        <end position="828"/>
    </location>
</feature>
<dbReference type="Proteomes" id="UP000663193">
    <property type="component" value="Chromosome 12"/>
</dbReference>
<feature type="compositionally biased region" description="Polar residues" evidence="1">
    <location>
        <begin position="708"/>
        <end position="717"/>
    </location>
</feature>
<evidence type="ECO:0000313" key="2">
    <source>
        <dbReference type="EMBL" id="QRD01411.1"/>
    </source>
</evidence>
<evidence type="ECO:0000313" key="3">
    <source>
        <dbReference type="Proteomes" id="UP000663193"/>
    </source>
</evidence>
<feature type="compositionally biased region" description="Polar residues" evidence="1">
    <location>
        <begin position="318"/>
        <end position="334"/>
    </location>
</feature>
<dbReference type="OrthoDB" id="3922633at2759"/>
<keyword evidence="3" id="KW-1185">Reference proteome</keyword>
<feature type="compositionally biased region" description="Polar residues" evidence="1">
    <location>
        <begin position="677"/>
        <end position="689"/>
    </location>
</feature>